<dbReference type="Gene3D" id="3.80.10.10">
    <property type="entry name" value="Ribonuclease Inhibitor"/>
    <property type="match status" value="1"/>
</dbReference>
<dbReference type="PANTHER" id="PTHR34223:SF106">
    <property type="entry name" value="MEIOTIC F-BOX PROTEIN MOF"/>
    <property type="match status" value="1"/>
</dbReference>
<dbReference type="InterPro" id="IPR032675">
    <property type="entry name" value="LRR_dom_sf"/>
</dbReference>
<proteinExistence type="predicted"/>
<evidence type="ECO:0000256" key="1">
    <source>
        <dbReference type="SAM" id="MobiDB-lite"/>
    </source>
</evidence>
<dbReference type="eggNOG" id="ENOG502T11G">
    <property type="taxonomic scope" value="Eukaryota"/>
</dbReference>
<protein>
    <recommendedName>
        <fullName evidence="2">F-box domain-containing protein</fullName>
    </recommendedName>
</protein>
<keyword evidence="4" id="KW-1185">Reference proteome</keyword>
<dbReference type="AlphaFoldDB" id="A0A0D3FW53"/>
<dbReference type="InterPro" id="IPR001810">
    <property type="entry name" value="F-box_dom"/>
</dbReference>
<dbReference type="InterPro" id="IPR053781">
    <property type="entry name" value="F-box_AtFBL13-like"/>
</dbReference>
<dbReference type="STRING" id="65489.A0A0D3FW53"/>
<evidence type="ECO:0000259" key="2">
    <source>
        <dbReference type="PROSITE" id="PS50181"/>
    </source>
</evidence>
<reference evidence="3" key="2">
    <citation type="submission" date="2015-03" db="UniProtKB">
        <authorList>
            <consortium name="EnsemblPlants"/>
        </authorList>
    </citation>
    <scope>IDENTIFICATION</scope>
</reference>
<dbReference type="InterPro" id="IPR036047">
    <property type="entry name" value="F-box-like_dom_sf"/>
</dbReference>
<dbReference type="SUPFAM" id="SSF52047">
    <property type="entry name" value="RNI-like"/>
    <property type="match status" value="1"/>
</dbReference>
<evidence type="ECO:0000313" key="4">
    <source>
        <dbReference type="Proteomes" id="UP000026960"/>
    </source>
</evidence>
<dbReference type="SUPFAM" id="SSF81383">
    <property type="entry name" value="F-box domain"/>
    <property type="match status" value="1"/>
</dbReference>
<dbReference type="Gramene" id="OBART04G13470.1">
    <property type="protein sequence ID" value="OBART04G13470.1"/>
    <property type="gene ID" value="OBART04G13470"/>
</dbReference>
<organism evidence="3">
    <name type="scientific">Oryza barthii</name>
    <dbReference type="NCBI Taxonomy" id="65489"/>
    <lineage>
        <taxon>Eukaryota</taxon>
        <taxon>Viridiplantae</taxon>
        <taxon>Streptophyta</taxon>
        <taxon>Embryophyta</taxon>
        <taxon>Tracheophyta</taxon>
        <taxon>Spermatophyta</taxon>
        <taxon>Magnoliopsida</taxon>
        <taxon>Liliopsida</taxon>
        <taxon>Poales</taxon>
        <taxon>Poaceae</taxon>
        <taxon>BOP clade</taxon>
        <taxon>Oryzoideae</taxon>
        <taxon>Oryzeae</taxon>
        <taxon>Oryzinae</taxon>
        <taxon>Oryza</taxon>
    </lineage>
</organism>
<evidence type="ECO:0000313" key="3">
    <source>
        <dbReference type="EnsemblPlants" id="OBART04G13470.1"/>
    </source>
</evidence>
<dbReference type="HOGENOM" id="CLU_003068_3_0_1"/>
<name>A0A0D3FW53_9ORYZ</name>
<dbReference type="Pfam" id="PF00646">
    <property type="entry name" value="F-box"/>
    <property type="match status" value="1"/>
</dbReference>
<accession>A0A0D3FW53</accession>
<dbReference type="EnsemblPlants" id="OBART04G13470.1">
    <property type="protein sequence ID" value="OBART04G13470.1"/>
    <property type="gene ID" value="OBART04G13470"/>
</dbReference>
<dbReference type="PANTHER" id="PTHR34223">
    <property type="entry name" value="OS11G0201299 PROTEIN"/>
    <property type="match status" value="1"/>
</dbReference>
<dbReference type="PaxDb" id="65489-OBART04G13470.1"/>
<feature type="domain" description="F-box" evidence="2">
    <location>
        <begin position="36"/>
        <end position="86"/>
    </location>
</feature>
<feature type="region of interest" description="Disordered" evidence="1">
    <location>
        <begin position="1"/>
        <end position="29"/>
    </location>
</feature>
<dbReference type="Proteomes" id="UP000026960">
    <property type="component" value="Chromosome 4"/>
</dbReference>
<reference evidence="3" key="1">
    <citation type="journal article" date="2009" name="Rice">
        <title>De Novo Next Generation Sequencing of Plant Genomes.</title>
        <authorList>
            <person name="Rounsley S."/>
            <person name="Marri P.R."/>
            <person name="Yu Y."/>
            <person name="He R."/>
            <person name="Sisneros N."/>
            <person name="Goicoechea J.L."/>
            <person name="Lee S.J."/>
            <person name="Angelova A."/>
            <person name="Kudrna D."/>
            <person name="Luo M."/>
            <person name="Affourtit J."/>
            <person name="Desany B."/>
            <person name="Knight J."/>
            <person name="Niazi F."/>
            <person name="Egholm M."/>
            <person name="Wing R.A."/>
        </authorList>
    </citation>
    <scope>NUCLEOTIDE SEQUENCE [LARGE SCALE GENOMIC DNA]</scope>
    <source>
        <strain evidence="3">cv. IRGC 105608</strain>
    </source>
</reference>
<dbReference type="Gene3D" id="1.20.1280.50">
    <property type="match status" value="1"/>
</dbReference>
<dbReference type="PROSITE" id="PS50181">
    <property type="entry name" value="FBOX"/>
    <property type="match status" value="1"/>
</dbReference>
<feature type="compositionally biased region" description="Basic and acidic residues" evidence="1">
    <location>
        <begin position="1"/>
        <end position="14"/>
    </location>
</feature>
<dbReference type="InterPro" id="IPR053197">
    <property type="entry name" value="F-box_SCFL_complex_component"/>
</dbReference>
<dbReference type="CDD" id="cd22160">
    <property type="entry name" value="F-box_AtFBL13-like"/>
    <property type="match status" value="1"/>
</dbReference>
<sequence length="375" mass="41762">MEGIHRREAAEAEPRRKRARVDDVGGGGAVAAAEEGDRLSDLPDDLLEGILALLGSRQAVQTSVLSRRWRHLWRGVRSVDIDLREFRARGNARFDSDGMEDFADAILSPALLGSGPELDSFRLHLDEDGVATNFQFQRWIRRALRRCPASVDIHYRVRTSIDWPPAVTLIPAAATSHIKTLRLFGLRPTVFLGPNEFPVLEDLHIERCFYGFSTITSSTLKNLAVISPIDRDCVRELVLIAPSLTSLHLDHPYGRAHGLRVISARSLASVLDASISMVDTDPANERNRPPNLAKFDFLVSVSDLLGRLTGVRNLELTGLTATVYNSEKFPVFPLLKALLLNDCAMGNKIILKQAPNLEQLRLHNMPQVLKKTWFG</sequence>